<gene>
    <name evidence="1" type="ORF">METZ01_LOCUS231330</name>
</gene>
<dbReference type="AlphaFoldDB" id="A0A382GTP3"/>
<sequence length="45" mass="5074">MYFFKIIFTSFKVSFFGSIFSVEIISFISEAATTPTSDSIKYSST</sequence>
<name>A0A382GTP3_9ZZZZ</name>
<reference evidence="1" key="1">
    <citation type="submission" date="2018-05" db="EMBL/GenBank/DDBJ databases">
        <authorList>
            <person name="Lanie J.A."/>
            <person name="Ng W.-L."/>
            <person name="Kazmierczak K.M."/>
            <person name="Andrzejewski T.M."/>
            <person name="Davidsen T.M."/>
            <person name="Wayne K.J."/>
            <person name="Tettelin H."/>
            <person name="Glass J.I."/>
            <person name="Rusch D."/>
            <person name="Podicherti R."/>
            <person name="Tsui H.-C.T."/>
            <person name="Winkler M.E."/>
        </authorList>
    </citation>
    <scope>NUCLEOTIDE SEQUENCE</scope>
</reference>
<organism evidence="1">
    <name type="scientific">marine metagenome</name>
    <dbReference type="NCBI Taxonomy" id="408172"/>
    <lineage>
        <taxon>unclassified sequences</taxon>
        <taxon>metagenomes</taxon>
        <taxon>ecological metagenomes</taxon>
    </lineage>
</organism>
<dbReference type="EMBL" id="UINC01057393">
    <property type="protein sequence ID" value="SVB78476.1"/>
    <property type="molecule type" value="Genomic_DNA"/>
</dbReference>
<protein>
    <submittedName>
        <fullName evidence="1">Uncharacterized protein</fullName>
    </submittedName>
</protein>
<accession>A0A382GTP3</accession>
<proteinExistence type="predicted"/>
<evidence type="ECO:0000313" key="1">
    <source>
        <dbReference type="EMBL" id="SVB78476.1"/>
    </source>
</evidence>